<evidence type="ECO:0000313" key="3">
    <source>
        <dbReference type="EMBL" id="OAF03665.1"/>
    </source>
</evidence>
<gene>
    <name evidence="3" type="ORF">AYJ54_03940</name>
</gene>
<organism evidence="3 4">
    <name type="scientific">Bradyrhizobium centrolobii</name>
    <dbReference type="NCBI Taxonomy" id="1505087"/>
    <lineage>
        <taxon>Bacteria</taxon>
        <taxon>Pseudomonadati</taxon>
        <taxon>Pseudomonadota</taxon>
        <taxon>Alphaproteobacteria</taxon>
        <taxon>Hyphomicrobiales</taxon>
        <taxon>Nitrobacteraceae</taxon>
        <taxon>Bradyrhizobium</taxon>
    </lineage>
</organism>
<dbReference type="InterPro" id="IPR003812">
    <property type="entry name" value="Fido"/>
</dbReference>
<evidence type="ECO:0000256" key="1">
    <source>
        <dbReference type="PIRSR" id="PIRSR640198-1"/>
    </source>
</evidence>
<protein>
    <recommendedName>
        <fullName evidence="2">Fido domain-containing protein</fullName>
    </recommendedName>
</protein>
<feature type="domain" description="Fido" evidence="2">
    <location>
        <begin position="49"/>
        <end position="204"/>
    </location>
</feature>
<dbReference type="InterPro" id="IPR036597">
    <property type="entry name" value="Fido-like_dom_sf"/>
</dbReference>
<evidence type="ECO:0000259" key="2">
    <source>
        <dbReference type="PROSITE" id="PS51459"/>
    </source>
</evidence>
<name>A0A176YEN5_9BRAD</name>
<dbReference type="RefSeq" id="WP_063705775.1">
    <property type="nucleotide sequence ID" value="NZ_LUUB01000090.1"/>
</dbReference>
<accession>A0A176YEN5</accession>
<proteinExistence type="predicted"/>
<dbReference type="Pfam" id="PF02661">
    <property type="entry name" value="Fic"/>
    <property type="match status" value="1"/>
</dbReference>
<dbReference type="AlphaFoldDB" id="A0A176YEN5"/>
<keyword evidence="4" id="KW-1185">Reference proteome</keyword>
<dbReference type="Gene3D" id="1.10.3290.10">
    <property type="entry name" value="Fido-like domain"/>
    <property type="match status" value="1"/>
</dbReference>
<feature type="active site" evidence="1">
    <location>
        <position position="132"/>
    </location>
</feature>
<dbReference type="PROSITE" id="PS51459">
    <property type="entry name" value="FIDO"/>
    <property type="match status" value="1"/>
</dbReference>
<dbReference type="PANTHER" id="PTHR13504:SF38">
    <property type="entry name" value="FIDO DOMAIN-CONTAINING PROTEIN"/>
    <property type="match status" value="1"/>
</dbReference>
<sequence length="216" mass="24465">MLDSNWELINGPSAHHIEQLNAANSINVLEALVTFLIHFSQPDKLPWAPNEMALRELHRCGTLFLLNRPGEYRDVPVQVANLQTGEVLYQAPPWEQVQQLMTEFFEELHRIWHEGDALDAAAFALWRINWIHPFRNGNGRTARAFCYACLNARLGVILPGTTTVIDQIMLTRPDYEAAIRVADQAAAVNSAARDLSQMKDYLNRLLQIQIASIPDP</sequence>
<reference evidence="3 4" key="1">
    <citation type="submission" date="2016-03" db="EMBL/GenBank/DDBJ databases">
        <title>Draft Genome Sequence of the Strain BR 10245 (Bradyrhizobium sp.) isolated from nodules of Centrolobium paraense.</title>
        <authorList>
            <person name="Simoes-Araujo J.L.Sr."/>
            <person name="Barauna A.C."/>
            <person name="Silva K."/>
            <person name="Zilli J.E."/>
        </authorList>
    </citation>
    <scope>NUCLEOTIDE SEQUENCE [LARGE SCALE GENOMIC DNA]</scope>
    <source>
        <strain evidence="3 4">BR 10245</strain>
    </source>
</reference>
<dbReference type="OrthoDB" id="9813719at2"/>
<dbReference type="EMBL" id="LUUB01000090">
    <property type="protein sequence ID" value="OAF03665.1"/>
    <property type="molecule type" value="Genomic_DNA"/>
</dbReference>
<dbReference type="InterPro" id="IPR040198">
    <property type="entry name" value="Fido_containing"/>
</dbReference>
<dbReference type="STRING" id="1505087.AYJ54_03940"/>
<dbReference type="SUPFAM" id="SSF140931">
    <property type="entry name" value="Fic-like"/>
    <property type="match status" value="1"/>
</dbReference>
<dbReference type="PANTHER" id="PTHR13504">
    <property type="entry name" value="FIDO DOMAIN-CONTAINING PROTEIN DDB_G0283145"/>
    <property type="match status" value="1"/>
</dbReference>
<dbReference type="Proteomes" id="UP000076959">
    <property type="component" value="Unassembled WGS sequence"/>
</dbReference>
<evidence type="ECO:0000313" key="4">
    <source>
        <dbReference type="Proteomes" id="UP000076959"/>
    </source>
</evidence>
<comment type="caution">
    <text evidence="3">The sequence shown here is derived from an EMBL/GenBank/DDBJ whole genome shotgun (WGS) entry which is preliminary data.</text>
</comment>